<accession>A0A120GPR4</accession>
<evidence type="ECO:0000313" key="2">
    <source>
        <dbReference type="Proteomes" id="UP000064189"/>
    </source>
</evidence>
<sequence>MKASRSISRDVFLFHGRNRALFSPLKNDMEWLNSGETPSENVDKRGFFYLVLIFLNFLEKTGDKFIQCVI</sequence>
<reference evidence="1 2" key="1">
    <citation type="submission" date="2015-11" db="EMBL/GenBank/DDBJ databases">
        <title>Genome Sequence of Bacillus simplex strain VanAntwerpen2.</title>
        <authorList>
            <person name="Couger M.B."/>
        </authorList>
    </citation>
    <scope>NUCLEOTIDE SEQUENCE [LARGE SCALE GENOMIC DNA]</scope>
    <source>
        <strain evidence="1 2">VanAntwerpen02</strain>
    </source>
</reference>
<dbReference type="EMBL" id="LNNH01000019">
    <property type="protein sequence ID" value="KWW20034.1"/>
    <property type="molecule type" value="Genomic_DNA"/>
</dbReference>
<dbReference type="Proteomes" id="UP000064189">
    <property type="component" value="Unassembled WGS sequence"/>
</dbReference>
<comment type="caution">
    <text evidence="1">The sequence shown here is derived from an EMBL/GenBank/DDBJ whole genome shotgun (WGS) entry which is preliminary data.</text>
</comment>
<protein>
    <submittedName>
        <fullName evidence="1">Uncharacterized protein</fullName>
    </submittedName>
</protein>
<keyword evidence="2" id="KW-1185">Reference proteome</keyword>
<evidence type="ECO:0000313" key="1">
    <source>
        <dbReference type="EMBL" id="KWW20034.1"/>
    </source>
</evidence>
<dbReference type="AlphaFoldDB" id="A0A120GPR4"/>
<organism evidence="1 2">
    <name type="scientific">Peribacillus simplex</name>
    <dbReference type="NCBI Taxonomy" id="1478"/>
    <lineage>
        <taxon>Bacteria</taxon>
        <taxon>Bacillati</taxon>
        <taxon>Bacillota</taxon>
        <taxon>Bacilli</taxon>
        <taxon>Bacillales</taxon>
        <taxon>Bacillaceae</taxon>
        <taxon>Peribacillus</taxon>
    </lineage>
</organism>
<proteinExistence type="predicted"/>
<gene>
    <name evidence="1" type="ORF">AS888_06330</name>
</gene>
<name>A0A120GPR4_9BACI</name>